<evidence type="ECO:0000313" key="4">
    <source>
        <dbReference type="Proteomes" id="UP001497482"/>
    </source>
</evidence>
<name>A0AAV2KD56_KNICA</name>
<evidence type="ECO:0000256" key="1">
    <source>
        <dbReference type="SAM" id="MobiDB-lite"/>
    </source>
</evidence>
<dbReference type="Gene3D" id="1.20.1280.50">
    <property type="match status" value="1"/>
</dbReference>
<feature type="domain" description="F-box" evidence="2">
    <location>
        <begin position="85"/>
        <end position="131"/>
    </location>
</feature>
<dbReference type="InterPro" id="IPR036047">
    <property type="entry name" value="F-box-like_dom_sf"/>
</dbReference>
<feature type="region of interest" description="Disordered" evidence="1">
    <location>
        <begin position="267"/>
        <end position="290"/>
    </location>
</feature>
<dbReference type="InterPro" id="IPR052805">
    <property type="entry name" value="GEF_Ubiquitin-Prot_Reg"/>
</dbReference>
<accession>A0AAV2KD56</accession>
<dbReference type="PROSITE" id="PS50181">
    <property type="entry name" value="FBOX"/>
    <property type="match status" value="1"/>
</dbReference>
<evidence type="ECO:0000259" key="2">
    <source>
        <dbReference type="PROSITE" id="PS50181"/>
    </source>
</evidence>
<sequence length="371" mass="41929">MPHAPKTSVNKAKMQTKRSAWTPLNHAPSNSQLFEERRALLSKWFCMWTDDQKKTILQDLIQSCSLDQLIILSRSISRRLPLQATDFTCMLPRVLSLYIFSFLDPRSLCRCAQVSWRWKSLVDLEQLWMVKCVRRGWFLDVSPTPFEVCVWKRHYISTVERLRSEAAQWLWLQQQRAADSPLGPGSGSGPGPDPIELCLEDALLTDPGPVLPKKSTAKKTKHWSRSSLSLPPWRDADRKPKDIVRFNYLDNSLDVAVIKLQTCPASTVSSGPIRAQDSHPSIPEEAPDRVPVQRGGPPWSGLLHCPPAECTGAADRPEIPQKHPLCTITALHSTLDCELSAYIAVAPSSGHQRSYRQTEVPPLWFHLKLIH</sequence>
<dbReference type="PANTHER" id="PTHR46857:SF2">
    <property type="entry name" value="F-BOX ONLY PROTEIN 16"/>
    <property type="match status" value="1"/>
</dbReference>
<dbReference type="PANTHER" id="PTHR46857">
    <property type="entry name" value="EPITHELIAL CELL-TRANSFORMING SEQUENCE 2 ONCOGENE-LIKE"/>
    <property type="match status" value="1"/>
</dbReference>
<feature type="region of interest" description="Disordered" evidence="1">
    <location>
        <begin position="209"/>
        <end position="231"/>
    </location>
</feature>
<protein>
    <recommendedName>
        <fullName evidence="2">F-box domain-containing protein</fullName>
    </recommendedName>
</protein>
<dbReference type="Pfam" id="PF12937">
    <property type="entry name" value="F-box-like"/>
    <property type="match status" value="1"/>
</dbReference>
<dbReference type="SMART" id="SM00256">
    <property type="entry name" value="FBOX"/>
    <property type="match status" value="1"/>
</dbReference>
<keyword evidence="4" id="KW-1185">Reference proteome</keyword>
<gene>
    <name evidence="3" type="ORF">KC01_LOCUS16251</name>
</gene>
<dbReference type="SUPFAM" id="SSF81383">
    <property type="entry name" value="F-box domain"/>
    <property type="match status" value="1"/>
</dbReference>
<organism evidence="3 4">
    <name type="scientific">Knipowitschia caucasica</name>
    <name type="common">Caucasian dwarf goby</name>
    <name type="synonym">Pomatoschistus caucasicus</name>
    <dbReference type="NCBI Taxonomy" id="637954"/>
    <lineage>
        <taxon>Eukaryota</taxon>
        <taxon>Metazoa</taxon>
        <taxon>Chordata</taxon>
        <taxon>Craniata</taxon>
        <taxon>Vertebrata</taxon>
        <taxon>Euteleostomi</taxon>
        <taxon>Actinopterygii</taxon>
        <taxon>Neopterygii</taxon>
        <taxon>Teleostei</taxon>
        <taxon>Neoteleostei</taxon>
        <taxon>Acanthomorphata</taxon>
        <taxon>Gobiaria</taxon>
        <taxon>Gobiiformes</taxon>
        <taxon>Gobioidei</taxon>
        <taxon>Gobiidae</taxon>
        <taxon>Gobiinae</taxon>
        <taxon>Knipowitschia</taxon>
    </lineage>
</organism>
<reference evidence="3 4" key="1">
    <citation type="submission" date="2024-04" db="EMBL/GenBank/DDBJ databases">
        <authorList>
            <person name="Waldvogel A.-M."/>
            <person name="Schoenle A."/>
        </authorList>
    </citation>
    <scope>NUCLEOTIDE SEQUENCE [LARGE SCALE GENOMIC DNA]</scope>
</reference>
<evidence type="ECO:0000313" key="3">
    <source>
        <dbReference type="EMBL" id="CAL1586117.1"/>
    </source>
</evidence>
<dbReference type="Proteomes" id="UP001497482">
    <property type="component" value="Chromosome 17"/>
</dbReference>
<feature type="compositionally biased region" description="Basic residues" evidence="1">
    <location>
        <begin position="215"/>
        <end position="224"/>
    </location>
</feature>
<dbReference type="AlphaFoldDB" id="A0AAV2KD56"/>
<dbReference type="EMBL" id="OZ035839">
    <property type="protein sequence ID" value="CAL1586117.1"/>
    <property type="molecule type" value="Genomic_DNA"/>
</dbReference>
<proteinExistence type="predicted"/>
<feature type="region of interest" description="Disordered" evidence="1">
    <location>
        <begin position="1"/>
        <end position="24"/>
    </location>
</feature>
<dbReference type="InterPro" id="IPR001810">
    <property type="entry name" value="F-box_dom"/>
</dbReference>